<dbReference type="RefSeq" id="WP_014218931.1">
    <property type="nucleotide sequence ID" value="NZ_LWBO01000034.1"/>
</dbReference>
<reference evidence="2 3" key="1">
    <citation type="submission" date="2016-04" db="EMBL/GenBank/DDBJ databases">
        <authorList>
            <person name="Chen L."/>
            <person name="Zhuang W."/>
            <person name="Wang G."/>
        </authorList>
    </citation>
    <scope>NUCLEOTIDE SEQUENCE [LARGE SCALE GENOMIC DNA]</scope>
    <source>
        <strain evidence="3">GR20</strain>
    </source>
</reference>
<evidence type="ECO:0000256" key="1">
    <source>
        <dbReference type="SAM" id="SignalP"/>
    </source>
</evidence>
<comment type="caution">
    <text evidence="2">The sequence shown here is derived from an EMBL/GenBank/DDBJ whole genome shotgun (WGS) entry which is preliminary data.</text>
</comment>
<proteinExistence type="predicted"/>
<dbReference type="Gene3D" id="3.10.450.360">
    <property type="match status" value="1"/>
</dbReference>
<evidence type="ECO:0008006" key="4">
    <source>
        <dbReference type="Google" id="ProtNLM"/>
    </source>
</evidence>
<feature type="signal peptide" evidence="1">
    <location>
        <begin position="1"/>
        <end position="23"/>
    </location>
</feature>
<name>A0ABX3NRQ6_9BACT</name>
<dbReference type="SUPFAM" id="SSF160574">
    <property type="entry name" value="BT0923-like"/>
    <property type="match status" value="1"/>
</dbReference>
<keyword evidence="1" id="KW-0732">Signal</keyword>
<accession>A0ABX3NRQ6</accession>
<keyword evidence="3" id="KW-1185">Reference proteome</keyword>
<evidence type="ECO:0000313" key="3">
    <source>
        <dbReference type="Proteomes" id="UP000192277"/>
    </source>
</evidence>
<gene>
    <name evidence="2" type="ORF">A4D02_10690</name>
</gene>
<evidence type="ECO:0000313" key="2">
    <source>
        <dbReference type="EMBL" id="OQP43935.1"/>
    </source>
</evidence>
<sequence length="175" mass="20563">MKRSFLLLTLFCALCLVHVAVHAQPDVKEQDLENNKAFQRADALPNSMATFRDIPIKAVRSFKNSWQYVDNESWYKVPDGYRARFIQDGVLYLITYNKRGNWLNSMRQYDETVLDREVRSAVKTVYYDYSIMLVEEIALPMKPLTYIIHMEDKTSFLNVGFRNGEMVEMTEINKL</sequence>
<dbReference type="EMBL" id="LWBO01000034">
    <property type="protein sequence ID" value="OQP43935.1"/>
    <property type="molecule type" value="Genomic_DNA"/>
</dbReference>
<protein>
    <recommendedName>
        <fullName evidence="4">Beta-lactamase-inhibitor-like PepSY-like domain-containing protein</fullName>
    </recommendedName>
</protein>
<feature type="chain" id="PRO_5047230300" description="Beta-lactamase-inhibitor-like PepSY-like domain-containing protein" evidence="1">
    <location>
        <begin position="24"/>
        <end position="175"/>
    </location>
</feature>
<organism evidence="2 3">
    <name type="scientific">Niastella koreensis</name>
    <dbReference type="NCBI Taxonomy" id="354356"/>
    <lineage>
        <taxon>Bacteria</taxon>
        <taxon>Pseudomonadati</taxon>
        <taxon>Bacteroidota</taxon>
        <taxon>Chitinophagia</taxon>
        <taxon>Chitinophagales</taxon>
        <taxon>Chitinophagaceae</taxon>
        <taxon>Niastella</taxon>
    </lineage>
</organism>
<dbReference type="Proteomes" id="UP000192277">
    <property type="component" value="Unassembled WGS sequence"/>
</dbReference>